<keyword evidence="2" id="KW-1185">Reference proteome</keyword>
<reference evidence="1" key="1">
    <citation type="submission" date="2023-06" db="EMBL/GenBank/DDBJ databases">
        <title>Cytophagales bacterium Strain LB-30, isolated from soil.</title>
        <authorList>
            <person name="Liu B."/>
        </authorList>
    </citation>
    <scope>NUCLEOTIDE SEQUENCE</scope>
    <source>
        <strain evidence="1">LB-30</strain>
    </source>
</reference>
<evidence type="ECO:0000313" key="2">
    <source>
        <dbReference type="Proteomes" id="UP001168552"/>
    </source>
</evidence>
<dbReference type="RefSeq" id="WP_320003169.1">
    <property type="nucleotide sequence ID" value="NZ_JAUHJS010000002.1"/>
</dbReference>
<evidence type="ECO:0000313" key="1">
    <source>
        <dbReference type="EMBL" id="MDN4164642.1"/>
    </source>
</evidence>
<accession>A0ABT8F2J1</accession>
<proteinExistence type="predicted"/>
<keyword evidence="1" id="KW-0413">Isomerase</keyword>
<dbReference type="Proteomes" id="UP001168552">
    <property type="component" value="Unassembled WGS sequence"/>
</dbReference>
<dbReference type="GO" id="GO:0016853">
    <property type="term" value="F:isomerase activity"/>
    <property type="evidence" value="ECO:0007669"/>
    <property type="project" value="UniProtKB-KW"/>
</dbReference>
<gene>
    <name evidence="1" type="ORF">QWY31_03960</name>
</gene>
<protein>
    <submittedName>
        <fullName evidence="1">Peptidylprolyl isomerase</fullName>
    </submittedName>
</protein>
<name>A0ABT8F2J1_9BACT</name>
<organism evidence="1 2">
    <name type="scientific">Shiella aurantiaca</name>
    <dbReference type="NCBI Taxonomy" id="3058365"/>
    <lineage>
        <taxon>Bacteria</taxon>
        <taxon>Pseudomonadati</taxon>
        <taxon>Bacteroidota</taxon>
        <taxon>Cytophagia</taxon>
        <taxon>Cytophagales</taxon>
        <taxon>Shiellaceae</taxon>
        <taxon>Shiella</taxon>
    </lineage>
</organism>
<dbReference type="EMBL" id="JAUHJS010000002">
    <property type="protein sequence ID" value="MDN4164642.1"/>
    <property type="molecule type" value="Genomic_DNA"/>
</dbReference>
<dbReference type="PROSITE" id="PS51257">
    <property type="entry name" value="PROKAR_LIPOPROTEIN"/>
    <property type="match status" value="1"/>
</dbReference>
<comment type="caution">
    <text evidence="1">The sequence shown here is derived from an EMBL/GenBank/DDBJ whole genome shotgun (WGS) entry which is preliminary data.</text>
</comment>
<sequence length="293" mass="34239">MPLTNRLLILLGIALGMSSCDLISFKKEEDASEITEKPIARAGEAYLYPSDIKDMVPKGTSVADSSSIIERYVSSWIRKQLLIRESASKIDFNEAEIERKILDYRYALMVFEYEKYYINENLNPEITEEEISTYYHENASNFELKQNIIRGLFLKVPADAPKIDKLRTLVQSNKPEDRTELKSYCFRFANAYTLEDSLWFNFDEVVSNTPFISVPNKVQFLKENKYTEITSEGFLYILKISDYKISDEQSPLEFVKEDIRNIILNKRKIELAKSLEEDIYKRAEKNNEFEIFP</sequence>